<evidence type="ECO:0000313" key="1">
    <source>
        <dbReference type="EMBL" id="KAA0060540.1"/>
    </source>
</evidence>
<name>A0A5A7UZL7_CUCMM</name>
<evidence type="ECO:0000313" key="2">
    <source>
        <dbReference type="EMBL" id="TYK00783.1"/>
    </source>
</evidence>
<proteinExistence type="predicted"/>
<dbReference type="AlphaFoldDB" id="A0A5A7UZL7"/>
<accession>A0A5A7UZL7</accession>
<reference evidence="3 4" key="1">
    <citation type="submission" date="2019-08" db="EMBL/GenBank/DDBJ databases">
        <title>Draft genome sequences of two oriental melons (Cucumis melo L. var makuwa).</title>
        <authorList>
            <person name="Kwon S.-Y."/>
        </authorList>
    </citation>
    <scope>NUCLEOTIDE SEQUENCE [LARGE SCALE GENOMIC DNA]</scope>
    <source>
        <strain evidence="4">cv. Chang Bougi</strain>
        <strain evidence="3">cv. SW 3</strain>
        <tissue evidence="1">Leaf</tissue>
    </source>
</reference>
<evidence type="ECO:0000313" key="4">
    <source>
        <dbReference type="Proteomes" id="UP000321947"/>
    </source>
</evidence>
<evidence type="ECO:0000313" key="3">
    <source>
        <dbReference type="Proteomes" id="UP000321393"/>
    </source>
</evidence>
<comment type="caution">
    <text evidence="1">The sequence shown here is derived from an EMBL/GenBank/DDBJ whole genome shotgun (WGS) entry which is preliminary data.</text>
</comment>
<dbReference type="EMBL" id="SSTD01016540">
    <property type="protein sequence ID" value="TYK00783.1"/>
    <property type="molecule type" value="Genomic_DNA"/>
</dbReference>
<protein>
    <submittedName>
        <fullName evidence="1">Flocculation protein FLO11-like</fullName>
    </submittedName>
</protein>
<dbReference type="OrthoDB" id="1425037at2759"/>
<sequence length="174" mass="19428">MSILNALMKLIVKPDYHPPTKGQKVLTTKTGRCKLPPNVPTVPIDGISFHSEDCVFKWKYVAGLLSTVTDVATYYPKLIREFIVNLHADLNESRALEFHKVHVHGKCFDVSSALLNSFLKHFLPIGFLVNLPAPEQLPLELSGGMVRVWPTDGQFPTIKLSVKYVILHKVGIAN</sequence>
<gene>
    <name evidence="2" type="ORF">E5676_scaffold420G00520</name>
    <name evidence="1" type="ORF">E6C27_scaffold22G004020</name>
</gene>
<organism evidence="1 3">
    <name type="scientific">Cucumis melo var. makuwa</name>
    <name type="common">Oriental melon</name>
    <dbReference type="NCBI Taxonomy" id="1194695"/>
    <lineage>
        <taxon>Eukaryota</taxon>
        <taxon>Viridiplantae</taxon>
        <taxon>Streptophyta</taxon>
        <taxon>Embryophyta</taxon>
        <taxon>Tracheophyta</taxon>
        <taxon>Spermatophyta</taxon>
        <taxon>Magnoliopsida</taxon>
        <taxon>eudicotyledons</taxon>
        <taxon>Gunneridae</taxon>
        <taxon>Pentapetalae</taxon>
        <taxon>rosids</taxon>
        <taxon>fabids</taxon>
        <taxon>Cucurbitales</taxon>
        <taxon>Cucurbitaceae</taxon>
        <taxon>Benincaseae</taxon>
        <taxon>Cucumis</taxon>
    </lineage>
</organism>
<dbReference type="Proteomes" id="UP000321393">
    <property type="component" value="Unassembled WGS sequence"/>
</dbReference>
<dbReference type="EMBL" id="SSTE01005668">
    <property type="protein sequence ID" value="KAA0060540.1"/>
    <property type="molecule type" value="Genomic_DNA"/>
</dbReference>
<dbReference type="Proteomes" id="UP000321947">
    <property type="component" value="Unassembled WGS sequence"/>
</dbReference>